<proteinExistence type="predicted"/>
<dbReference type="Proteomes" id="UP000242287">
    <property type="component" value="Unassembled WGS sequence"/>
</dbReference>
<evidence type="ECO:0000313" key="2">
    <source>
        <dbReference type="Proteomes" id="UP000242287"/>
    </source>
</evidence>
<dbReference type="EMBL" id="KZ302048">
    <property type="protein sequence ID" value="PFH48834.1"/>
    <property type="molecule type" value="Genomic_DNA"/>
</dbReference>
<protein>
    <submittedName>
        <fullName evidence="1">Uncharacterized protein</fullName>
    </submittedName>
</protein>
<reference evidence="1 2" key="1">
    <citation type="submission" date="2014-02" db="EMBL/GenBank/DDBJ databases">
        <title>Transposable element dynamics among asymbiotic and ectomycorrhizal Amanita fungi.</title>
        <authorList>
            <consortium name="DOE Joint Genome Institute"/>
            <person name="Hess J."/>
            <person name="Skrede I."/>
            <person name="Wolfe B."/>
            <person name="LaButti K."/>
            <person name="Ohm R.A."/>
            <person name="Grigoriev I.V."/>
            <person name="Pringle A."/>
        </authorList>
    </citation>
    <scope>NUCLEOTIDE SEQUENCE [LARGE SCALE GENOMIC DNA]</scope>
    <source>
        <strain evidence="1 2">SKay4041</strain>
    </source>
</reference>
<gene>
    <name evidence="1" type="ORF">AMATHDRAFT_49179</name>
</gene>
<organism evidence="1 2">
    <name type="scientific">Amanita thiersii Skay4041</name>
    <dbReference type="NCBI Taxonomy" id="703135"/>
    <lineage>
        <taxon>Eukaryota</taxon>
        <taxon>Fungi</taxon>
        <taxon>Dikarya</taxon>
        <taxon>Basidiomycota</taxon>
        <taxon>Agaricomycotina</taxon>
        <taxon>Agaricomycetes</taxon>
        <taxon>Agaricomycetidae</taxon>
        <taxon>Agaricales</taxon>
        <taxon>Pluteineae</taxon>
        <taxon>Amanitaceae</taxon>
        <taxon>Amanita</taxon>
    </lineage>
</organism>
<accession>A0A2A9NHN2</accession>
<sequence length="114" mass="12784">MTQGRLSAWRFSQNGLEYQVLRYARTSSPIDGNDRPDKSVHCSKGTGAVTMLLVLSLRGLIRQDEVSGNVSGFVRSYEMHIFLEKATLLVSGPGVPRRVRIWDTDEISRSNNTK</sequence>
<keyword evidence="2" id="KW-1185">Reference proteome</keyword>
<evidence type="ECO:0000313" key="1">
    <source>
        <dbReference type="EMBL" id="PFH48834.1"/>
    </source>
</evidence>
<dbReference type="AlphaFoldDB" id="A0A2A9NHN2"/>
<name>A0A2A9NHN2_9AGAR</name>